<keyword evidence="4" id="KW-0732">Signal</keyword>
<dbReference type="Pfam" id="PF04833">
    <property type="entry name" value="COBRA"/>
    <property type="match status" value="2"/>
</dbReference>
<dbReference type="EMBL" id="JBGMDY010000003">
    <property type="protein sequence ID" value="KAL2340652.1"/>
    <property type="molecule type" value="Genomic_DNA"/>
</dbReference>
<keyword evidence="5" id="KW-0325">Glycoprotein</keyword>
<comment type="similarity">
    <text evidence="2">Belongs to the COBRA family.</text>
</comment>
<keyword evidence="6" id="KW-0449">Lipoprotein</keyword>
<sequence>MNPGWTLGWTWAKKEIIWAMMGAQATEQGNCAKFKLKIPHSCKRNPEVVDLLPGAPFNMQFNNCCRGGVGLSGTSNKTVKLPKNFKLLGPGPGYSCGPAKIVPSTAILTDDRRRKMQALMSWNVTCTYSQFLASKNPSCCVSLSSFYSDKVTGCPACACGCQNNDTCVTRDSKILQENVTSLHQKSDITPKPLLQCTHHLCHVRVHWHVKDNYKDYWRVKIAIINFNYRLNFTDWSLVVQHPNLNNVTQVYSFEYMPLLPYESINDTGMFYGLKYYNDLLMEAGPKGNVQSEVLMKKDKNTFTLKQGWAFPRRVYFNGDECMLPRPDLYPMCKSGYLVLKLTA</sequence>
<evidence type="ECO:0000313" key="8">
    <source>
        <dbReference type="EMBL" id="KAL2340652.1"/>
    </source>
</evidence>
<organism evidence="8 9">
    <name type="scientific">Flemingia macrophylla</name>
    <dbReference type="NCBI Taxonomy" id="520843"/>
    <lineage>
        <taxon>Eukaryota</taxon>
        <taxon>Viridiplantae</taxon>
        <taxon>Streptophyta</taxon>
        <taxon>Embryophyta</taxon>
        <taxon>Tracheophyta</taxon>
        <taxon>Spermatophyta</taxon>
        <taxon>Magnoliopsida</taxon>
        <taxon>eudicotyledons</taxon>
        <taxon>Gunneridae</taxon>
        <taxon>Pentapetalae</taxon>
        <taxon>rosids</taxon>
        <taxon>fabids</taxon>
        <taxon>Fabales</taxon>
        <taxon>Fabaceae</taxon>
        <taxon>Papilionoideae</taxon>
        <taxon>50 kb inversion clade</taxon>
        <taxon>NPAAA clade</taxon>
        <taxon>indigoferoid/millettioid clade</taxon>
        <taxon>Phaseoleae</taxon>
        <taxon>Flemingia</taxon>
    </lineage>
</organism>
<keyword evidence="3" id="KW-0472">Membrane</keyword>
<comment type="caution">
    <text evidence="8">The sequence shown here is derived from an EMBL/GenBank/DDBJ whole genome shotgun (WGS) entry which is preliminary data.</text>
</comment>
<evidence type="ECO:0000256" key="6">
    <source>
        <dbReference type="ARBA" id="ARBA00023288"/>
    </source>
</evidence>
<dbReference type="GO" id="GO:0005886">
    <property type="term" value="C:plasma membrane"/>
    <property type="evidence" value="ECO:0007669"/>
    <property type="project" value="UniProtKB-SubCell"/>
</dbReference>
<evidence type="ECO:0000256" key="2">
    <source>
        <dbReference type="ARBA" id="ARBA00005507"/>
    </source>
</evidence>
<dbReference type="Proteomes" id="UP001603857">
    <property type="component" value="Unassembled WGS sequence"/>
</dbReference>
<keyword evidence="9" id="KW-1185">Reference proteome</keyword>
<gene>
    <name evidence="8" type="ORF">Fmac_008592</name>
</gene>
<evidence type="ECO:0000256" key="5">
    <source>
        <dbReference type="ARBA" id="ARBA00023180"/>
    </source>
</evidence>
<dbReference type="PANTHER" id="PTHR31673:SF38">
    <property type="entry name" value="COBRA-LIKE PROTEIN"/>
    <property type="match status" value="1"/>
</dbReference>
<evidence type="ECO:0000256" key="1">
    <source>
        <dbReference type="ARBA" id="ARBA00004609"/>
    </source>
</evidence>
<accession>A0ABD1MYQ1</accession>
<evidence type="ECO:0000256" key="4">
    <source>
        <dbReference type="ARBA" id="ARBA00022729"/>
    </source>
</evidence>
<proteinExistence type="inferred from homology"/>
<name>A0ABD1MYQ1_9FABA</name>
<keyword evidence="3" id="KW-0336">GPI-anchor</keyword>
<dbReference type="PANTHER" id="PTHR31673">
    <property type="entry name" value="PROTEIN COBRA"/>
    <property type="match status" value="1"/>
</dbReference>
<dbReference type="InterPro" id="IPR056900">
    <property type="entry name" value="COB_C"/>
</dbReference>
<evidence type="ECO:0000256" key="3">
    <source>
        <dbReference type="ARBA" id="ARBA00022622"/>
    </source>
</evidence>
<comment type="subcellular location">
    <subcellularLocation>
        <location evidence="1">Cell membrane</location>
        <topology evidence="1">Lipid-anchor</topology>
        <topology evidence="1">GPI-anchor</topology>
    </subcellularLocation>
</comment>
<protein>
    <recommendedName>
        <fullName evidence="7">COBRA C-terminal domain-containing protein</fullName>
    </recommendedName>
</protein>
<evidence type="ECO:0000313" key="9">
    <source>
        <dbReference type="Proteomes" id="UP001603857"/>
    </source>
</evidence>
<dbReference type="GO" id="GO:0098552">
    <property type="term" value="C:side of membrane"/>
    <property type="evidence" value="ECO:0007669"/>
    <property type="project" value="UniProtKB-KW"/>
</dbReference>
<dbReference type="PIRSF" id="PIRSF038122">
    <property type="entry name" value="COBRA"/>
    <property type="match status" value="1"/>
</dbReference>
<feature type="domain" description="COBRA C-terminal" evidence="7">
    <location>
        <begin position="138"/>
        <end position="327"/>
    </location>
</feature>
<dbReference type="Pfam" id="PF25079">
    <property type="entry name" value="COB_C"/>
    <property type="match status" value="1"/>
</dbReference>
<reference evidence="8 9" key="1">
    <citation type="submission" date="2024-08" db="EMBL/GenBank/DDBJ databases">
        <title>Insights into the chromosomal genome structure of Flemingia macrophylla.</title>
        <authorList>
            <person name="Ding Y."/>
            <person name="Zhao Y."/>
            <person name="Bi W."/>
            <person name="Wu M."/>
            <person name="Zhao G."/>
            <person name="Gong Y."/>
            <person name="Li W."/>
            <person name="Zhang P."/>
        </authorList>
    </citation>
    <scope>NUCLEOTIDE SEQUENCE [LARGE SCALE GENOMIC DNA]</scope>
    <source>
        <strain evidence="8">DYQJB</strain>
        <tissue evidence="8">Leaf</tissue>
    </source>
</reference>
<dbReference type="InterPro" id="IPR006918">
    <property type="entry name" value="COBRA_pln"/>
</dbReference>
<dbReference type="AlphaFoldDB" id="A0ABD1MYQ1"/>
<evidence type="ECO:0000259" key="7">
    <source>
        <dbReference type="Pfam" id="PF25079"/>
    </source>
</evidence>